<proteinExistence type="inferred from homology"/>
<evidence type="ECO:0000256" key="7">
    <source>
        <dbReference type="SAM" id="Coils"/>
    </source>
</evidence>
<dbReference type="EMBL" id="JBFOLK010000008">
    <property type="protein sequence ID" value="KAL2490226.1"/>
    <property type="molecule type" value="Genomic_DNA"/>
</dbReference>
<dbReference type="GO" id="GO:0010193">
    <property type="term" value="P:response to ozone"/>
    <property type="evidence" value="ECO:0007669"/>
    <property type="project" value="UniProtKB-ARBA"/>
</dbReference>
<dbReference type="FunFam" id="2.20.25.80:FF:000009">
    <property type="entry name" value="WRKY transcription factor 53"/>
    <property type="match status" value="1"/>
</dbReference>
<dbReference type="GO" id="GO:0042542">
    <property type="term" value="P:response to hydrogen peroxide"/>
    <property type="evidence" value="ECO:0007669"/>
    <property type="project" value="UniProtKB-ARBA"/>
</dbReference>
<dbReference type="SUPFAM" id="SSF118290">
    <property type="entry name" value="WRKY DNA-binding domain"/>
    <property type="match status" value="1"/>
</dbReference>
<evidence type="ECO:0000313" key="9">
    <source>
        <dbReference type="EMBL" id="KAL2490226.1"/>
    </source>
</evidence>
<evidence type="ECO:0000256" key="2">
    <source>
        <dbReference type="ARBA" id="ARBA00023015"/>
    </source>
</evidence>
<sequence length="363" mass="40835">MEKLGSWDREIVISELAQGRDLANELKNQLQPPKSREACGLLLEKILSSYDNALSLLNCMAFLGEEPSPINGLLPSASPTSSEASLDHVSKKRKTLAKWSKQVRVCTGTGLEGPLDDGYSWRKYGQKDILGAKFPRAYYRCTHQKTQRCSATKQVQRTDVDPSIFEVTYSGRHSCIQERLKQKKEIQRHEAQQKMITLKNETQELDTKEEIFPPFSFPSTPIESDVVGNEFFSEPVKEINFSAGYSPPFLSPTTSESYFSRMNDIGIDHNLQTSESDFIEIISNSTSVTNSPFGDLDFSIDPSNLNTCFSHIYHKGNKAADYLANVGVSITRYKEFHASELPAELKSINRLEAQDIPYLRGQV</sequence>
<comment type="subcellular location">
    <subcellularLocation>
        <location evidence="1">Nucleus</location>
    </subcellularLocation>
</comment>
<dbReference type="GO" id="GO:0005634">
    <property type="term" value="C:nucleus"/>
    <property type="evidence" value="ECO:0007669"/>
    <property type="project" value="UniProtKB-SubCell"/>
</dbReference>
<evidence type="ECO:0000313" key="10">
    <source>
        <dbReference type="Proteomes" id="UP001604336"/>
    </source>
</evidence>
<dbReference type="SMART" id="SM00774">
    <property type="entry name" value="WRKY"/>
    <property type="match status" value="1"/>
</dbReference>
<dbReference type="Proteomes" id="UP001604336">
    <property type="component" value="Unassembled WGS sequence"/>
</dbReference>
<dbReference type="InterPro" id="IPR036576">
    <property type="entry name" value="WRKY_dom_sf"/>
</dbReference>
<dbReference type="AlphaFoldDB" id="A0ABD1RPP5"/>
<organism evidence="9 10">
    <name type="scientific">Abeliophyllum distichum</name>
    <dbReference type="NCBI Taxonomy" id="126358"/>
    <lineage>
        <taxon>Eukaryota</taxon>
        <taxon>Viridiplantae</taxon>
        <taxon>Streptophyta</taxon>
        <taxon>Embryophyta</taxon>
        <taxon>Tracheophyta</taxon>
        <taxon>Spermatophyta</taxon>
        <taxon>Magnoliopsida</taxon>
        <taxon>eudicotyledons</taxon>
        <taxon>Gunneridae</taxon>
        <taxon>Pentapetalae</taxon>
        <taxon>asterids</taxon>
        <taxon>lamiids</taxon>
        <taxon>Lamiales</taxon>
        <taxon>Oleaceae</taxon>
        <taxon>Forsythieae</taxon>
        <taxon>Abeliophyllum</taxon>
    </lineage>
</organism>
<evidence type="ECO:0000256" key="4">
    <source>
        <dbReference type="ARBA" id="ARBA00023163"/>
    </source>
</evidence>
<dbReference type="PANTHER" id="PTHR32096:SF132">
    <property type="entry name" value="WRKY TRANSCRIPTION FACTOR 41-RELATED"/>
    <property type="match status" value="1"/>
</dbReference>
<keyword evidence="2" id="KW-0805">Transcription regulation</keyword>
<feature type="domain" description="WRKY" evidence="8">
    <location>
        <begin position="110"/>
        <end position="174"/>
    </location>
</feature>
<dbReference type="GO" id="GO:0003677">
    <property type="term" value="F:DNA binding"/>
    <property type="evidence" value="ECO:0007669"/>
    <property type="project" value="UniProtKB-KW"/>
</dbReference>
<dbReference type="InterPro" id="IPR003657">
    <property type="entry name" value="WRKY_dom"/>
</dbReference>
<reference evidence="10" key="1">
    <citation type="submission" date="2024-07" db="EMBL/GenBank/DDBJ databases">
        <title>Two chromosome-level genome assemblies of Korean endemic species Abeliophyllum distichum and Forsythia ovata (Oleaceae).</title>
        <authorList>
            <person name="Jang H."/>
        </authorList>
    </citation>
    <scope>NUCLEOTIDE SEQUENCE [LARGE SCALE GENOMIC DNA]</scope>
</reference>
<dbReference type="InterPro" id="IPR044810">
    <property type="entry name" value="WRKY_plant"/>
</dbReference>
<evidence type="ECO:0000256" key="1">
    <source>
        <dbReference type="ARBA" id="ARBA00004123"/>
    </source>
</evidence>
<evidence type="ECO:0000256" key="5">
    <source>
        <dbReference type="ARBA" id="ARBA00023242"/>
    </source>
</evidence>
<dbReference type="PANTHER" id="PTHR32096">
    <property type="entry name" value="WRKY TRANSCRIPTION FACTOR 30-RELATED-RELATED"/>
    <property type="match status" value="1"/>
</dbReference>
<dbReference type="GO" id="GO:0009751">
    <property type="term" value="P:response to salicylic acid"/>
    <property type="evidence" value="ECO:0007669"/>
    <property type="project" value="UniProtKB-ARBA"/>
</dbReference>
<protein>
    <submittedName>
        <fullName evidence="9">WRKY transcription factor 41</fullName>
    </submittedName>
</protein>
<keyword evidence="5" id="KW-0539">Nucleus</keyword>
<keyword evidence="4" id="KW-0804">Transcription</keyword>
<comment type="caution">
    <text evidence="9">The sequence shown here is derived from an EMBL/GenBank/DDBJ whole genome shotgun (WGS) entry which is preliminary data.</text>
</comment>
<keyword evidence="3" id="KW-0238">DNA-binding</keyword>
<comment type="similarity">
    <text evidence="6">Belongs to the WRKY group III family.</text>
</comment>
<dbReference type="Gene3D" id="2.20.25.80">
    <property type="entry name" value="WRKY domain"/>
    <property type="match status" value="1"/>
</dbReference>
<evidence type="ECO:0000256" key="3">
    <source>
        <dbReference type="ARBA" id="ARBA00023125"/>
    </source>
</evidence>
<keyword evidence="7" id="KW-0175">Coiled coil</keyword>
<dbReference type="PROSITE" id="PS50811">
    <property type="entry name" value="WRKY"/>
    <property type="match status" value="1"/>
</dbReference>
<gene>
    <name evidence="9" type="ORF">Adt_25854</name>
</gene>
<keyword evidence="10" id="KW-1185">Reference proteome</keyword>
<evidence type="ECO:0000259" key="8">
    <source>
        <dbReference type="PROSITE" id="PS50811"/>
    </source>
</evidence>
<accession>A0ABD1RPP5</accession>
<name>A0ABD1RPP5_9LAMI</name>
<evidence type="ECO:0000256" key="6">
    <source>
        <dbReference type="ARBA" id="ARBA00060850"/>
    </source>
</evidence>
<feature type="coiled-coil region" evidence="7">
    <location>
        <begin position="181"/>
        <end position="208"/>
    </location>
</feature>
<dbReference type="GO" id="GO:0010150">
    <property type="term" value="P:leaf senescence"/>
    <property type="evidence" value="ECO:0007669"/>
    <property type="project" value="UniProtKB-ARBA"/>
</dbReference>
<dbReference type="Pfam" id="PF03106">
    <property type="entry name" value="WRKY"/>
    <property type="match status" value="1"/>
</dbReference>